<sequence length="81" mass="9141">MYTFAKGDTAVKLKYVVLTVRLISRVNDSFRIRSASRISSSRSTIFSKALTAFSPEIFVYMDCTSKLTNSSDSANPMFWIL</sequence>
<gene>
    <name evidence="1" type="ORF">PXEA_LOCUS28039</name>
</gene>
<evidence type="ECO:0000313" key="2">
    <source>
        <dbReference type="Proteomes" id="UP000784294"/>
    </source>
</evidence>
<dbReference type="EMBL" id="CAAALY010247999">
    <property type="protein sequence ID" value="VEL34599.1"/>
    <property type="molecule type" value="Genomic_DNA"/>
</dbReference>
<accession>A0A3S5AXE4</accession>
<dbReference type="AlphaFoldDB" id="A0A3S5AXE4"/>
<protein>
    <submittedName>
        <fullName evidence="1">Uncharacterized protein</fullName>
    </submittedName>
</protein>
<dbReference type="Proteomes" id="UP000784294">
    <property type="component" value="Unassembled WGS sequence"/>
</dbReference>
<proteinExistence type="predicted"/>
<comment type="caution">
    <text evidence="1">The sequence shown here is derived from an EMBL/GenBank/DDBJ whole genome shotgun (WGS) entry which is preliminary data.</text>
</comment>
<evidence type="ECO:0000313" key="1">
    <source>
        <dbReference type="EMBL" id="VEL34599.1"/>
    </source>
</evidence>
<reference evidence="1" key="1">
    <citation type="submission" date="2018-11" db="EMBL/GenBank/DDBJ databases">
        <authorList>
            <consortium name="Pathogen Informatics"/>
        </authorList>
    </citation>
    <scope>NUCLEOTIDE SEQUENCE</scope>
</reference>
<organism evidence="1 2">
    <name type="scientific">Protopolystoma xenopodis</name>
    <dbReference type="NCBI Taxonomy" id="117903"/>
    <lineage>
        <taxon>Eukaryota</taxon>
        <taxon>Metazoa</taxon>
        <taxon>Spiralia</taxon>
        <taxon>Lophotrochozoa</taxon>
        <taxon>Platyhelminthes</taxon>
        <taxon>Monogenea</taxon>
        <taxon>Polyopisthocotylea</taxon>
        <taxon>Polystomatidea</taxon>
        <taxon>Polystomatidae</taxon>
        <taxon>Protopolystoma</taxon>
    </lineage>
</organism>
<keyword evidence="2" id="KW-1185">Reference proteome</keyword>
<name>A0A3S5AXE4_9PLAT</name>